<dbReference type="EMBL" id="CAJNDS010002086">
    <property type="protein sequence ID" value="CAE7317378.1"/>
    <property type="molecule type" value="Genomic_DNA"/>
</dbReference>
<dbReference type="Gene3D" id="1.25.40.10">
    <property type="entry name" value="Tetratricopeptide repeat domain"/>
    <property type="match status" value="1"/>
</dbReference>
<sequence>MAPAQAQAHLNAVTRSGPGSSQQSTPRKSRRPDNSFALAVAFDAGGNAFGEAVAKLRRAWKEDARQATITLKQLAKARRADVAEATLGMMAEQQVAINEFHYGAVLGACAKAGSWQLALSLVEHMAAEKIKVGVVAWTSVLSACARASAWVVALCILDWASRAKSADAALYSAGISACEKGGRWELALDILTKMLLDN</sequence>
<keyword evidence="1" id="KW-0677">Repeat</keyword>
<name>A0A812NW38_9DINO</name>
<dbReference type="InterPro" id="IPR057027">
    <property type="entry name" value="TPR_mt"/>
</dbReference>
<reference evidence="5" key="1">
    <citation type="submission" date="2021-02" db="EMBL/GenBank/DDBJ databases">
        <authorList>
            <person name="Dougan E. K."/>
            <person name="Rhodes N."/>
            <person name="Thang M."/>
            <person name="Chan C."/>
        </authorList>
    </citation>
    <scope>NUCLEOTIDE SEQUENCE</scope>
</reference>
<evidence type="ECO:0000313" key="6">
    <source>
        <dbReference type="Proteomes" id="UP000604046"/>
    </source>
</evidence>
<keyword evidence="6" id="KW-1185">Reference proteome</keyword>
<dbReference type="AlphaFoldDB" id="A0A812NW38"/>
<evidence type="ECO:0000256" key="2">
    <source>
        <dbReference type="PROSITE-ProRule" id="PRU00708"/>
    </source>
</evidence>
<feature type="repeat" description="PPR" evidence="2">
    <location>
        <begin position="98"/>
        <end position="132"/>
    </location>
</feature>
<feature type="domain" description="Pentatricopeptide repeat-containing protein-mitochondrial" evidence="4">
    <location>
        <begin position="73"/>
        <end position="191"/>
    </location>
</feature>
<dbReference type="NCBIfam" id="TIGR00756">
    <property type="entry name" value="PPR"/>
    <property type="match status" value="1"/>
</dbReference>
<comment type="caution">
    <text evidence="5">The sequence shown here is derived from an EMBL/GenBank/DDBJ whole genome shotgun (WGS) entry which is preliminary data.</text>
</comment>
<gene>
    <name evidence="5" type="primary">EMB2076</name>
    <name evidence="5" type="ORF">SNAT2548_LOCUS16643</name>
</gene>
<dbReference type="Proteomes" id="UP000604046">
    <property type="component" value="Unassembled WGS sequence"/>
</dbReference>
<dbReference type="PANTHER" id="PTHR47447">
    <property type="entry name" value="OS03G0856100 PROTEIN"/>
    <property type="match status" value="1"/>
</dbReference>
<dbReference type="PANTHER" id="PTHR47447:SF17">
    <property type="entry name" value="OS12G0638900 PROTEIN"/>
    <property type="match status" value="1"/>
</dbReference>
<dbReference type="PROSITE" id="PS51375">
    <property type="entry name" value="PPR"/>
    <property type="match status" value="1"/>
</dbReference>
<feature type="compositionally biased region" description="Polar residues" evidence="3">
    <location>
        <begin position="13"/>
        <end position="26"/>
    </location>
</feature>
<evidence type="ECO:0000259" key="4">
    <source>
        <dbReference type="Pfam" id="PF23276"/>
    </source>
</evidence>
<dbReference type="OrthoDB" id="185373at2759"/>
<evidence type="ECO:0000256" key="1">
    <source>
        <dbReference type="ARBA" id="ARBA00022737"/>
    </source>
</evidence>
<accession>A0A812NW38</accession>
<organism evidence="5 6">
    <name type="scientific">Symbiodinium natans</name>
    <dbReference type="NCBI Taxonomy" id="878477"/>
    <lineage>
        <taxon>Eukaryota</taxon>
        <taxon>Sar</taxon>
        <taxon>Alveolata</taxon>
        <taxon>Dinophyceae</taxon>
        <taxon>Suessiales</taxon>
        <taxon>Symbiodiniaceae</taxon>
        <taxon>Symbiodinium</taxon>
    </lineage>
</organism>
<dbReference type="Pfam" id="PF23276">
    <property type="entry name" value="TPR_24"/>
    <property type="match status" value="1"/>
</dbReference>
<proteinExistence type="predicted"/>
<dbReference type="InterPro" id="IPR002885">
    <property type="entry name" value="PPR_rpt"/>
</dbReference>
<evidence type="ECO:0000256" key="3">
    <source>
        <dbReference type="SAM" id="MobiDB-lite"/>
    </source>
</evidence>
<feature type="region of interest" description="Disordered" evidence="3">
    <location>
        <begin position="1"/>
        <end position="32"/>
    </location>
</feature>
<dbReference type="InterPro" id="IPR011990">
    <property type="entry name" value="TPR-like_helical_dom_sf"/>
</dbReference>
<evidence type="ECO:0000313" key="5">
    <source>
        <dbReference type="EMBL" id="CAE7317378.1"/>
    </source>
</evidence>
<protein>
    <submittedName>
        <fullName evidence="5">EMB2076 protein</fullName>
    </submittedName>
</protein>